<dbReference type="PANTHER" id="PTHR30146">
    <property type="entry name" value="LACI-RELATED TRANSCRIPTIONAL REPRESSOR"/>
    <property type="match status" value="1"/>
</dbReference>
<keyword evidence="1" id="KW-0805">Transcription regulation</keyword>
<sequence length="338" mass="37340">MKRVSLKDVAKMAGVSKSTASFVLNGKAKTMRISEALAEKVIAVAEKAGYQPHQLAVSLRTGQSKILGLIVESISGSFFAALAKIIEDEAEAYGYKVVYCSTENNALKGRELIRMLSQRHVDGFLITPTIGMEKDIKKLVSLEKPVVLMDSYFPEVEASYVLVDNAKGIRKGMEHFFSKGYKKIGFVTVDIDLVQMNERLEAYHESLAEHGIRANKKLILRVPYNGDKADAIAQINAFLKNTPGLDAVFFATNYLGILGVESITSLGLRMPDDLAMICFDDHDLFRLYPPGISAIQQPIEGIAKTAMQLLMQQMDKARNGNMVNQVELEPQFIERGSA</sequence>
<dbReference type="Proteomes" id="UP001162741">
    <property type="component" value="Chromosome"/>
</dbReference>
<dbReference type="InterPro" id="IPR028082">
    <property type="entry name" value="Peripla_BP_I"/>
</dbReference>
<evidence type="ECO:0000256" key="1">
    <source>
        <dbReference type="ARBA" id="ARBA00023015"/>
    </source>
</evidence>
<dbReference type="SMART" id="SM00354">
    <property type="entry name" value="HTH_LACI"/>
    <property type="match status" value="1"/>
</dbReference>
<accession>A0ABY6J0Y5</accession>
<dbReference type="EMBL" id="CP107006">
    <property type="protein sequence ID" value="UYQ93334.1"/>
    <property type="molecule type" value="Genomic_DNA"/>
</dbReference>
<dbReference type="PANTHER" id="PTHR30146:SF145">
    <property type="entry name" value="RIBOSE OPERON REPRESSOR"/>
    <property type="match status" value="1"/>
</dbReference>
<dbReference type="PROSITE" id="PS00356">
    <property type="entry name" value="HTH_LACI_1"/>
    <property type="match status" value="1"/>
</dbReference>
<dbReference type="CDD" id="cd19977">
    <property type="entry name" value="PBP1_EndR-like"/>
    <property type="match status" value="1"/>
</dbReference>
<evidence type="ECO:0000256" key="2">
    <source>
        <dbReference type="ARBA" id="ARBA00023125"/>
    </source>
</evidence>
<keyword evidence="2" id="KW-0238">DNA-binding</keyword>
<dbReference type="Gene3D" id="1.10.260.40">
    <property type="entry name" value="lambda repressor-like DNA-binding domains"/>
    <property type="match status" value="1"/>
</dbReference>
<dbReference type="Pfam" id="PF13377">
    <property type="entry name" value="Peripla_BP_3"/>
    <property type="match status" value="1"/>
</dbReference>
<dbReference type="Pfam" id="PF00356">
    <property type="entry name" value="LacI"/>
    <property type="match status" value="1"/>
</dbReference>
<keyword evidence="6" id="KW-1185">Reference proteome</keyword>
<keyword evidence="3" id="KW-0804">Transcription</keyword>
<dbReference type="Gene3D" id="3.40.50.2300">
    <property type="match status" value="2"/>
</dbReference>
<protein>
    <submittedName>
        <fullName evidence="5">Substrate-binding domain-containing protein</fullName>
    </submittedName>
</protein>
<gene>
    <name evidence="5" type="ORF">MKQ68_24945</name>
</gene>
<dbReference type="InterPro" id="IPR000843">
    <property type="entry name" value="HTH_LacI"/>
</dbReference>
<evidence type="ECO:0000256" key="3">
    <source>
        <dbReference type="ARBA" id="ARBA00023163"/>
    </source>
</evidence>
<evidence type="ECO:0000259" key="4">
    <source>
        <dbReference type="PROSITE" id="PS50932"/>
    </source>
</evidence>
<evidence type="ECO:0000313" key="5">
    <source>
        <dbReference type="EMBL" id="UYQ93334.1"/>
    </source>
</evidence>
<evidence type="ECO:0000313" key="6">
    <source>
        <dbReference type="Proteomes" id="UP001162741"/>
    </source>
</evidence>
<proteinExistence type="predicted"/>
<dbReference type="SUPFAM" id="SSF47413">
    <property type="entry name" value="lambda repressor-like DNA-binding domains"/>
    <property type="match status" value="1"/>
</dbReference>
<name>A0ABY6J0Y5_9BACT</name>
<dbReference type="RefSeq" id="WP_264281433.1">
    <property type="nucleotide sequence ID" value="NZ_CP107006.1"/>
</dbReference>
<dbReference type="SUPFAM" id="SSF53822">
    <property type="entry name" value="Periplasmic binding protein-like I"/>
    <property type="match status" value="1"/>
</dbReference>
<reference evidence="5" key="1">
    <citation type="submission" date="2022-10" db="EMBL/GenBank/DDBJ databases">
        <title>Chitinophaga sp. nov., isolated from soil.</title>
        <authorList>
            <person name="Jeon C.O."/>
        </authorList>
    </citation>
    <scope>NUCLEOTIDE SEQUENCE</scope>
    <source>
        <strain evidence="5">R8</strain>
    </source>
</reference>
<organism evidence="5 6">
    <name type="scientific">Chitinophaga horti</name>
    <dbReference type="NCBI Taxonomy" id="2920382"/>
    <lineage>
        <taxon>Bacteria</taxon>
        <taxon>Pseudomonadati</taxon>
        <taxon>Bacteroidota</taxon>
        <taxon>Chitinophagia</taxon>
        <taxon>Chitinophagales</taxon>
        <taxon>Chitinophagaceae</taxon>
        <taxon>Chitinophaga</taxon>
    </lineage>
</organism>
<feature type="domain" description="HTH lacI-type" evidence="4">
    <location>
        <begin position="4"/>
        <end position="61"/>
    </location>
</feature>
<dbReference type="InterPro" id="IPR010982">
    <property type="entry name" value="Lambda_DNA-bd_dom_sf"/>
</dbReference>
<dbReference type="PROSITE" id="PS50932">
    <property type="entry name" value="HTH_LACI_2"/>
    <property type="match status" value="1"/>
</dbReference>
<dbReference type="InterPro" id="IPR046335">
    <property type="entry name" value="LacI/GalR-like_sensor"/>
</dbReference>
<dbReference type="CDD" id="cd01392">
    <property type="entry name" value="HTH_LacI"/>
    <property type="match status" value="1"/>
</dbReference>